<dbReference type="EMBL" id="CZRL01000106">
    <property type="protein sequence ID" value="CUS54896.1"/>
    <property type="molecule type" value="Genomic_DNA"/>
</dbReference>
<organism evidence="1">
    <name type="scientific">hydrothermal vent metagenome</name>
    <dbReference type="NCBI Taxonomy" id="652676"/>
    <lineage>
        <taxon>unclassified sequences</taxon>
        <taxon>metagenomes</taxon>
        <taxon>ecological metagenomes</taxon>
    </lineage>
</organism>
<evidence type="ECO:0008006" key="2">
    <source>
        <dbReference type="Google" id="ProtNLM"/>
    </source>
</evidence>
<reference evidence="1" key="1">
    <citation type="submission" date="2015-10" db="EMBL/GenBank/DDBJ databases">
        <authorList>
            <person name="Gilbert D.G."/>
        </authorList>
    </citation>
    <scope>NUCLEOTIDE SEQUENCE</scope>
</reference>
<dbReference type="Pfam" id="PF06245">
    <property type="entry name" value="DUF1015"/>
    <property type="match status" value="1"/>
</dbReference>
<proteinExistence type="predicted"/>
<dbReference type="PANTHER" id="PTHR36454:SF1">
    <property type="entry name" value="DUF1015 DOMAIN-CONTAINING PROTEIN"/>
    <property type="match status" value="1"/>
</dbReference>
<dbReference type="PANTHER" id="PTHR36454">
    <property type="entry name" value="LMO2823 PROTEIN"/>
    <property type="match status" value="1"/>
</dbReference>
<gene>
    <name evidence="1" type="ORF">MGWOODY_XGa1886</name>
</gene>
<sequence length="406" mass="45929">MTQIHTFKPYVVCSDRAEQVVAPAYDSMAPAERAAYAKANPSNFIKTMRTPEDYVESENPSLEMVLDHNLNAVQKMLEDSTFELQPQEALYIYRLHTGDHFQTAVIAEVPVTEYQQGRIHKHEHTRSEHENRLTQYLQHVGVSSSPICLAYQDDARIDKTVEIITQDKPLLDFFMEDGVRQTIWKVVETEQIDILRTQFLSVEVAYLTDGHHRMAASVRHAANRSSSGPWDNFLAALFPATQLRILSFNRCVRDLNGLSVEQLIDGLALNFTVDRISDDRKTMLPSKPGEFTLLVENQLFRLQVRPARVPNDSVGSLDVSLLQNLFLEPVLGIEDDRSDPRLDFVTGDRGLNGLRQRAEEGWQAGIACYPTSMTDLMSIADQGLVMPPKSTCFDPKARSGIFLRFS</sequence>
<evidence type="ECO:0000313" key="1">
    <source>
        <dbReference type="EMBL" id="CUS54896.1"/>
    </source>
</evidence>
<protein>
    <recommendedName>
        <fullName evidence="2">HTH domain of SpoOJ/ParA/ParB/repB family, involved in chromosome partitioning</fullName>
    </recommendedName>
</protein>
<accession>A0A161K1M3</accession>
<name>A0A161K1M3_9ZZZZ</name>
<dbReference type="InterPro" id="IPR008323">
    <property type="entry name" value="UCP033563"/>
</dbReference>
<dbReference type="PIRSF" id="PIRSF033563">
    <property type="entry name" value="UCP033563"/>
    <property type="match status" value="1"/>
</dbReference>
<dbReference type="AlphaFoldDB" id="A0A161K1M3"/>